<dbReference type="AlphaFoldDB" id="A0A930YCW4"/>
<feature type="transmembrane region" description="Helical" evidence="2">
    <location>
        <begin position="721"/>
        <end position="742"/>
    </location>
</feature>
<name>A0A930YCW4_9ACTN</name>
<reference evidence="4" key="1">
    <citation type="submission" date="2020-11" db="EMBL/GenBank/DDBJ databases">
        <title>Nocardioides sp. CBS4Y-1, whole genome shotgun sequence.</title>
        <authorList>
            <person name="Tuo L."/>
        </authorList>
    </citation>
    <scope>NUCLEOTIDE SEQUENCE</scope>
    <source>
        <strain evidence="4">CBS4Y-1</strain>
    </source>
</reference>
<keyword evidence="3" id="KW-0732">Signal</keyword>
<proteinExistence type="predicted"/>
<evidence type="ECO:0000313" key="5">
    <source>
        <dbReference type="Proteomes" id="UP000656804"/>
    </source>
</evidence>
<feature type="chain" id="PRO_5039126986" description="Secreted protein" evidence="3">
    <location>
        <begin position="26"/>
        <end position="766"/>
    </location>
</feature>
<protein>
    <recommendedName>
        <fullName evidence="6">Secreted protein</fullName>
    </recommendedName>
</protein>
<evidence type="ECO:0000256" key="2">
    <source>
        <dbReference type="SAM" id="Phobius"/>
    </source>
</evidence>
<keyword evidence="2" id="KW-0472">Membrane</keyword>
<sequence length="766" mass="79028">MSALLLAWLTSAVALTGAVIAPAHAELPDGADPLAVTIDRLTPGQIPRSGNITISGTITNRDDQPWTTLNVYPYRSLTPMTTAAEVAGSLSVDTHQEIGARVTDPGPYQTIDELDPGQTTTYSITVPRSRLGLTEQGVYWFGVHVLAQRDAPRDGIADGRALTLMPLVDTGRRVPDRQPVSVVVPLRSQVTYAPDGSLADPEGFAELLGSGGRLGALVDLGLQAARRGKAAHLTWLVDPAVVDAAARLAAGNPPRSIAPTIDPDATSGSSASPDPTENPTDDSTDDSTDEPTSPASTLTASGQASAGSDDASPSGETSSTSPVPNPPDSVDPSSLDPTLEAAADRAASFLADLSRVLESGGQVLALPYGDVDLAAAAEYDDEAYPRARRRSGDTLGSLGIATSPGLATPSGFLDLAGIDAAEPDETLLLTDRAIRGGAAAAVVRTVDGHRVVTTSGGTSEGGPGAQPLSTLSLRQRILSDAAVRALAGEQGRPLVVVLPKWWTPDDPAALLSQLRTAWTRVATVGKATDGLAATPVRGDLRYPGWERDAELPASSFATSAQLVDTGDTLQQVLTLNDQVGSLVSAQAFTGVSYADRRNPAVASRALIGATSYLTTLLGRITVSTPPGVTLSSASGGLPATIVNHLDQPVTVALDVHSTPPMKVRVPQSVEVEPDGQVSVLLEATTEQEGLHNVTISLTDRNGAAIGSEASLPIRAAEVSNVIWLVIGSGAGLLLVAIVVRVVRRIRGERPGSQRTSGPAELAEPTS</sequence>
<evidence type="ECO:0008006" key="6">
    <source>
        <dbReference type="Google" id="ProtNLM"/>
    </source>
</evidence>
<dbReference type="Proteomes" id="UP000656804">
    <property type="component" value="Unassembled WGS sequence"/>
</dbReference>
<feature type="compositionally biased region" description="Low complexity" evidence="1">
    <location>
        <begin position="290"/>
        <end position="322"/>
    </location>
</feature>
<feature type="compositionally biased region" description="Acidic residues" evidence="1">
    <location>
        <begin position="279"/>
        <end position="289"/>
    </location>
</feature>
<dbReference type="InterPro" id="IPR046112">
    <property type="entry name" value="DUF6049"/>
</dbReference>
<comment type="caution">
    <text evidence="4">The sequence shown here is derived from an EMBL/GenBank/DDBJ whole genome shotgun (WGS) entry which is preliminary data.</text>
</comment>
<gene>
    <name evidence="4" type="ORF">ISG29_19830</name>
</gene>
<keyword evidence="5" id="KW-1185">Reference proteome</keyword>
<keyword evidence="2" id="KW-0812">Transmembrane</keyword>
<evidence type="ECO:0000256" key="3">
    <source>
        <dbReference type="SAM" id="SignalP"/>
    </source>
</evidence>
<dbReference type="EMBL" id="JADIVZ010000017">
    <property type="protein sequence ID" value="MBF4163928.1"/>
    <property type="molecule type" value="Genomic_DNA"/>
</dbReference>
<dbReference type="Pfam" id="PF19516">
    <property type="entry name" value="DUF6049"/>
    <property type="match status" value="2"/>
</dbReference>
<organism evidence="4 5">
    <name type="scientific">Nocardioides acrostichi</name>
    <dbReference type="NCBI Taxonomy" id="2784339"/>
    <lineage>
        <taxon>Bacteria</taxon>
        <taxon>Bacillati</taxon>
        <taxon>Actinomycetota</taxon>
        <taxon>Actinomycetes</taxon>
        <taxon>Propionibacteriales</taxon>
        <taxon>Nocardioidaceae</taxon>
        <taxon>Nocardioides</taxon>
    </lineage>
</organism>
<evidence type="ECO:0000313" key="4">
    <source>
        <dbReference type="EMBL" id="MBF4163928.1"/>
    </source>
</evidence>
<accession>A0A930YCW4</accession>
<keyword evidence="2" id="KW-1133">Transmembrane helix</keyword>
<evidence type="ECO:0000256" key="1">
    <source>
        <dbReference type="SAM" id="MobiDB-lite"/>
    </source>
</evidence>
<feature type="region of interest" description="Disordered" evidence="1">
    <location>
        <begin position="252"/>
        <end position="336"/>
    </location>
</feature>
<feature type="signal peptide" evidence="3">
    <location>
        <begin position="1"/>
        <end position="25"/>
    </location>
</feature>